<organism evidence="2 3">
    <name type="scientific">Cryptococcus depauperatus CBS 7841</name>
    <dbReference type="NCBI Taxonomy" id="1295531"/>
    <lineage>
        <taxon>Eukaryota</taxon>
        <taxon>Fungi</taxon>
        <taxon>Dikarya</taxon>
        <taxon>Basidiomycota</taxon>
        <taxon>Agaricomycotina</taxon>
        <taxon>Tremellomycetes</taxon>
        <taxon>Tremellales</taxon>
        <taxon>Cryptococcaceae</taxon>
        <taxon>Cryptococcus</taxon>
    </lineage>
</organism>
<gene>
    <name evidence="2" type="ORF">L203_104124</name>
</gene>
<evidence type="ECO:0000313" key="3">
    <source>
        <dbReference type="Proteomes" id="UP000094043"/>
    </source>
</evidence>
<reference evidence="2" key="2">
    <citation type="journal article" date="2022" name="Elife">
        <title>Obligate sexual reproduction of a homothallic fungus closely related to the Cryptococcus pathogenic species complex.</title>
        <authorList>
            <person name="Passer A.R."/>
            <person name="Clancey S.A."/>
            <person name="Shea T."/>
            <person name="David-Palma M."/>
            <person name="Averette A.F."/>
            <person name="Boekhout T."/>
            <person name="Porcel B.M."/>
            <person name="Nowrousian M."/>
            <person name="Cuomo C.A."/>
            <person name="Sun S."/>
            <person name="Heitman J."/>
            <person name="Coelho M.A."/>
        </authorList>
    </citation>
    <scope>NUCLEOTIDE SEQUENCE</scope>
    <source>
        <strain evidence="2">CBS 7841</strain>
    </source>
</reference>
<protein>
    <submittedName>
        <fullName evidence="2">Uncharacterized protein</fullName>
    </submittedName>
</protein>
<dbReference type="GeneID" id="91088334"/>
<evidence type="ECO:0000256" key="1">
    <source>
        <dbReference type="SAM" id="MobiDB-lite"/>
    </source>
</evidence>
<reference evidence="2" key="3">
    <citation type="submission" date="2024-01" db="EMBL/GenBank/DDBJ databases">
        <authorList>
            <person name="Coelho M.A."/>
            <person name="David-Palma M."/>
            <person name="Shea T."/>
            <person name="Sun S."/>
            <person name="Cuomo C.A."/>
            <person name="Heitman J."/>
        </authorList>
    </citation>
    <scope>NUCLEOTIDE SEQUENCE</scope>
    <source>
        <strain evidence="2">CBS 7841</strain>
    </source>
</reference>
<dbReference type="AlphaFoldDB" id="A0AAJ8JV66"/>
<accession>A0AAJ8JV66</accession>
<sequence>MSTQLVLASSKNPYTDCLEQTADEYLNWHNYPHTFYDPGGYHYLKDATQQEAASNDPNSAYNRDIENNTFGAVASNNLRDLVHVDIDETGNPTVFISTAFKPEDKDVDEWLPEVANDITTLAKAFTTGGPYYGGFHRPTLGSILDPASRTLLDGFNGRAPPEGKERAMAAWRAEATNHALEKKKIAYANLSRLPLMTDLAPTVVEPVGNPVKSEFRITGRDLFTARDIISGWTEVKRQEMEGRRQLPQNQNRDPEQDPSPFITSRATMLARSEASRKLASQLLRDKAAGMSSPGDLGGCDVTDVFMLPRGTTVDSYNSRDGLEDQPGNPAITGRTWTFQGMNSERKDVWPSASTFGAATDPDYRDNQLTAAGRLEELAEWKDMKRRDPVLSKYT</sequence>
<dbReference type="EMBL" id="CP143787">
    <property type="protein sequence ID" value="WVN88909.1"/>
    <property type="molecule type" value="Genomic_DNA"/>
</dbReference>
<dbReference type="Proteomes" id="UP000094043">
    <property type="component" value="Chromosome 4"/>
</dbReference>
<dbReference type="RefSeq" id="XP_066069609.1">
    <property type="nucleotide sequence ID" value="XM_066213512.1"/>
</dbReference>
<dbReference type="KEGG" id="cdep:91088334"/>
<name>A0AAJ8JV66_9TREE</name>
<evidence type="ECO:0000313" key="2">
    <source>
        <dbReference type="EMBL" id="WVN88909.1"/>
    </source>
</evidence>
<feature type="region of interest" description="Disordered" evidence="1">
    <location>
        <begin position="239"/>
        <end position="261"/>
    </location>
</feature>
<proteinExistence type="predicted"/>
<reference evidence="2" key="1">
    <citation type="submission" date="2016-06" db="EMBL/GenBank/DDBJ databases">
        <authorList>
            <person name="Cuomo C."/>
            <person name="Litvintseva A."/>
            <person name="Heitman J."/>
            <person name="Chen Y."/>
            <person name="Sun S."/>
            <person name="Springer D."/>
            <person name="Dromer F."/>
            <person name="Young S."/>
            <person name="Zeng Q."/>
            <person name="Chapman S."/>
            <person name="Gujja S."/>
            <person name="Saif S."/>
            <person name="Birren B."/>
        </authorList>
    </citation>
    <scope>NUCLEOTIDE SEQUENCE</scope>
    <source>
        <strain evidence="2">CBS 7841</strain>
    </source>
</reference>
<keyword evidence="3" id="KW-1185">Reference proteome</keyword>